<evidence type="ECO:0000259" key="1">
    <source>
        <dbReference type="SMART" id="SM00834"/>
    </source>
</evidence>
<accession>A0A7C1W096</accession>
<reference evidence="3" key="2">
    <citation type="journal article" date="2020" name="mSystems">
        <title>Genome- and Community-Level Interaction Insights into Carbon Utilization and Element Cycling Functions of Hydrothermarchaeota in Hydrothermal Sediment.</title>
        <authorList>
            <person name="Zhou Z."/>
            <person name="Liu Y."/>
            <person name="Xu W."/>
            <person name="Pan J."/>
            <person name="Luo Z.H."/>
            <person name="Li M."/>
        </authorList>
    </citation>
    <scope>NUCLEOTIDE SEQUENCE [LARGE SCALE GENOMIC DNA]</scope>
    <source>
        <strain evidence="3">HyVt-389</strain>
    </source>
</reference>
<dbReference type="EMBL" id="DRIH01000183">
    <property type="protein sequence ID" value="HEC68197.1"/>
    <property type="molecule type" value="Genomic_DNA"/>
</dbReference>
<dbReference type="SMART" id="SM00834">
    <property type="entry name" value="CxxC_CXXC_SSSS"/>
    <property type="match status" value="1"/>
</dbReference>
<protein>
    <submittedName>
        <fullName evidence="2">Regulatory protein, FmdB, putative domain protein</fullName>
    </submittedName>
    <submittedName>
        <fullName evidence="3">Zinc ribbon domain-containing protein</fullName>
    </submittedName>
</protein>
<dbReference type="PANTHER" id="PTHR34404:SF2">
    <property type="entry name" value="CONSERVED SERINE RICH PROTEIN"/>
    <property type="match status" value="1"/>
</dbReference>
<evidence type="ECO:0000313" key="2">
    <source>
        <dbReference type="EMBL" id="AMM41541.1"/>
    </source>
</evidence>
<keyword evidence="4" id="KW-1185">Reference proteome</keyword>
<dbReference type="KEGG" id="daw:HS1_001747"/>
<dbReference type="AlphaFoldDB" id="A0A7C1W096"/>
<organism evidence="3">
    <name type="scientific">Desulfofervidus auxilii</name>
    <dbReference type="NCBI Taxonomy" id="1621989"/>
    <lineage>
        <taxon>Bacteria</taxon>
        <taxon>Pseudomonadati</taxon>
        <taxon>Thermodesulfobacteriota</taxon>
        <taxon>Candidatus Desulfofervidia</taxon>
        <taxon>Candidatus Desulfofervidales</taxon>
        <taxon>Candidatus Desulfofervidaceae</taxon>
        <taxon>Candidatus Desulfofervidus</taxon>
    </lineage>
</organism>
<gene>
    <name evidence="3" type="ORF">ENI35_05235</name>
    <name evidence="2" type="ORF">HS1_001747</name>
</gene>
<proteinExistence type="predicted"/>
<dbReference type="InterPro" id="IPR013429">
    <property type="entry name" value="Regulatory_FmdB_Zinc_ribbon"/>
</dbReference>
<dbReference type="PANTHER" id="PTHR34404">
    <property type="entry name" value="REGULATORY PROTEIN, FMDB FAMILY"/>
    <property type="match status" value="1"/>
</dbReference>
<sequence>MPIYEFRCLQCGHVFEIIHFKKNEQTEMKCPECGGRQIERVISKLGIVSTKTGSIRSTFKSCSSGTCGSLEIPGPEK</sequence>
<dbReference type="OrthoDB" id="9813321at2"/>
<dbReference type="Pfam" id="PF09723">
    <property type="entry name" value="Zn_ribbon_8"/>
    <property type="match status" value="1"/>
</dbReference>
<dbReference type="Proteomes" id="UP000070560">
    <property type="component" value="Chromosome"/>
</dbReference>
<feature type="domain" description="Putative regulatory protein FmdB zinc ribbon" evidence="1">
    <location>
        <begin position="1"/>
        <end position="43"/>
    </location>
</feature>
<dbReference type="EMBL" id="CP013015">
    <property type="protein sequence ID" value="AMM41541.1"/>
    <property type="molecule type" value="Genomic_DNA"/>
</dbReference>
<name>A0A7C1W096_DESA2</name>
<dbReference type="Proteomes" id="UP000885738">
    <property type="component" value="Unassembled WGS sequence"/>
</dbReference>
<dbReference type="NCBIfam" id="TIGR02605">
    <property type="entry name" value="CxxC_CxxC_SSSS"/>
    <property type="match status" value="1"/>
</dbReference>
<dbReference type="RefSeq" id="WP_066064072.1">
    <property type="nucleotide sequence ID" value="NZ_CP013015.1"/>
</dbReference>
<dbReference type="Gene3D" id="2.20.28.30">
    <property type="entry name" value="RNA polymerase ii, chain L"/>
    <property type="match status" value="1"/>
</dbReference>
<evidence type="ECO:0000313" key="3">
    <source>
        <dbReference type="EMBL" id="HEC68197.1"/>
    </source>
</evidence>
<reference evidence="2 4" key="1">
    <citation type="submission" date="2015-10" db="EMBL/GenBank/DDBJ databases">
        <title>Candidatus Desulfofervidus auxilii, a hydrogenotrophic sulfate-reducing bacterium involved in the thermophilic anaerobic oxidation of methane.</title>
        <authorList>
            <person name="Krukenberg V."/>
            <person name="Richter M."/>
            <person name="Wegener G."/>
        </authorList>
    </citation>
    <scope>NUCLEOTIDE SEQUENCE [LARGE SCALE GENOMIC DNA]</scope>
    <source>
        <strain evidence="2 4">HS1</strain>
    </source>
</reference>
<evidence type="ECO:0000313" key="4">
    <source>
        <dbReference type="Proteomes" id="UP000070560"/>
    </source>
</evidence>